<accession>A0A3G8JEK8</accession>
<organism evidence="1 2">
    <name type="scientific">Gordonia insulae</name>
    <dbReference type="NCBI Taxonomy" id="2420509"/>
    <lineage>
        <taxon>Bacteria</taxon>
        <taxon>Bacillati</taxon>
        <taxon>Actinomycetota</taxon>
        <taxon>Actinomycetes</taxon>
        <taxon>Mycobacteriales</taxon>
        <taxon>Gordoniaceae</taxon>
        <taxon>Gordonia</taxon>
    </lineage>
</organism>
<dbReference type="AlphaFoldDB" id="A0A3G8JEK8"/>
<proteinExistence type="predicted"/>
<evidence type="ECO:0000313" key="2">
    <source>
        <dbReference type="Proteomes" id="UP000271469"/>
    </source>
</evidence>
<evidence type="ECO:0000313" key="1">
    <source>
        <dbReference type="EMBL" id="AZG43463.1"/>
    </source>
</evidence>
<dbReference type="RefSeq" id="WP_124706504.1">
    <property type="nucleotide sequence ID" value="NZ_CP033972.1"/>
</dbReference>
<dbReference type="EMBL" id="CP033972">
    <property type="protein sequence ID" value="AZG43463.1"/>
    <property type="molecule type" value="Genomic_DNA"/>
</dbReference>
<keyword evidence="2" id="KW-1185">Reference proteome</keyword>
<reference evidence="1 2" key="1">
    <citation type="submission" date="2018-11" db="EMBL/GenBank/DDBJ databases">
        <title>Gordonia insulae sp. nov., isolated from an island soil.</title>
        <authorList>
            <person name="Kim Y.S."/>
            <person name="Kim S.B."/>
        </authorList>
    </citation>
    <scope>NUCLEOTIDE SEQUENCE [LARGE SCALE GENOMIC DNA]</scope>
    <source>
        <strain evidence="1 2">MMS17-SY073</strain>
    </source>
</reference>
<dbReference type="OrthoDB" id="4569127at2"/>
<name>A0A3G8JEK8_9ACTN</name>
<dbReference type="KEGG" id="gom:D7316_00027"/>
<gene>
    <name evidence="1" type="ORF">D7316_00027</name>
</gene>
<protein>
    <recommendedName>
        <fullName evidence="3">Holliday junction resolvase</fullName>
    </recommendedName>
</protein>
<dbReference type="Proteomes" id="UP000271469">
    <property type="component" value="Chromosome"/>
</dbReference>
<sequence>MANRMKAKGDKYERDILAICHEKGFTDAVRTRPGRMEDQGDIFLDRNGMVIVQTKDVATPNWRDWLEQLDDQIGRARAAFGFLTVKRRGVGGRPPIHLAVMPLEDMLTLLEVAGYKNARGDAA</sequence>
<evidence type="ECO:0008006" key="3">
    <source>
        <dbReference type="Google" id="ProtNLM"/>
    </source>
</evidence>